<evidence type="ECO:0000313" key="3">
    <source>
        <dbReference type="Proteomes" id="UP000290253"/>
    </source>
</evidence>
<dbReference type="Proteomes" id="UP000290253">
    <property type="component" value="Unassembled WGS sequence"/>
</dbReference>
<evidence type="ECO:0000256" key="1">
    <source>
        <dbReference type="SAM" id="Phobius"/>
    </source>
</evidence>
<dbReference type="OrthoDB" id="122126at2"/>
<keyword evidence="1" id="KW-1133">Transmembrane helix</keyword>
<comment type="caution">
    <text evidence="2">The sequence shown here is derived from an EMBL/GenBank/DDBJ whole genome shotgun (WGS) entry which is preliminary data.</text>
</comment>
<gene>
    <name evidence="2" type="ORF">ESZ00_12255</name>
</gene>
<sequence>MSLERPGDLNDDGTRQLLRAGAGILAVGTLAALLTVSILGGIGPQGPHTNAGWLALMVALMCWPFGSLCFLLGAAKWLRNRHISSQGTGHGRNRR</sequence>
<reference evidence="2 3" key="1">
    <citation type="journal article" date="2016" name="Int. J. Syst. Evol. Microbiol.">
        <title>Acidipila dinghuensis sp. nov., an acidobacterium isolated from forest soil.</title>
        <authorList>
            <person name="Jiang Y.W."/>
            <person name="Wang J."/>
            <person name="Chen M.H."/>
            <person name="Lv Y.Y."/>
            <person name="Qiu L.H."/>
        </authorList>
    </citation>
    <scope>NUCLEOTIDE SEQUENCE [LARGE SCALE GENOMIC DNA]</scope>
    <source>
        <strain evidence="2 3">DHOF10</strain>
    </source>
</reference>
<feature type="transmembrane region" description="Helical" evidence="1">
    <location>
        <begin position="20"/>
        <end position="42"/>
    </location>
</feature>
<name>A0A4Q1SF99_9BACT</name>
<keyword evidence="1" id="KW-0812">Transmembrane</keyword>
<feature type="transmembrane region" description="Helical" evidence="1">
    <location>
        <begin position="54"/>
        <end position="75"/>
    </location>
</feature>
<accession>A0A4Q1SF99</accession>
<dbReference type="AlphaFoldDB" id="A0A4Q1SF99"/>
<proteinExistence type="predicted"/>
<organism evidence="2 3">
    <name type="scientific">Silvibacterium dinghuense</name>
    <dbReference type="NCBI Taxonomy" id="1560006"/>
    <lineage>
        <taxon>Bacteria</taxon>
        <taxon>Pseudomonadati</taxon>
        <taxon>Acidobacteriota</taxon>
        <taxon>Terriglobia</taxon>
        <taxon>Terriglobales</taxon>
        <taxon>Acidobacteriaceae</taxon>
        <taxon>Silvibacterium</taxon>
    </lineage>
</organism>
<keyword evidence="1" id="KW-0472">Membrane</keyword>
<evidence type="ECO:0000313" key="2">
    <source>
        <dbReference type="EMBL" id="RXS95755.1"/>
    </source>
</evidence>
<keyword evidence="3" id="KW-1185">Reference proteome</keyword>
<dbReference type="EMBL" id="SDMK01000002">
    <property type="protein sequence ID" value="RXS95755.1"/>
    <property type="molecule type" value="Genomic_DNA"/>
</dbReference>
<protein>
    <submittedName>
        <fullName evidence="2">Uncharacterized protein</fullName>
    </submittedName>
</protein>